<sequence>MLSKFTWRLKTLPDATKIKQLSEQLSLTQPTVALLLQRGFDTSEKITQFLNPTIEQFYDPYLLHDMTAAIERIQEAILNDEKIVIYGDYDVDGLTSTTIMKEAIEMLGGSASWYIPNRFTDGYGPNLAAYKRLIATGAQLIITVDNGVTGKDEIQYAQAQGVDVVVTDHHELPEVLPEAVAVVHPRYPGSDYPFKDLSGAGVAFKVASALLEEVPTDLLDLAALGTVADLVSLTDENRLIVTYGLKVLQQTSRVGLQGLYQAAKIAPQTINETTIGFAIAPRLNALGRLGDANEGVDLLSTTLDEAKAQTLVTQTQSTNEKRQQLVAKIVAAAKTMATTPENQAAKTLIIAHEGWHEGVLGIVASHIVGQTGKPTIILSIDPETGLAKGSGRSVPDFHLFNSLKAQKELMTHFGGHSMALGLTLPVENIDKVHAAMEQYAADQQFEVLAQPEKTVDLQLQSKDCTVDYYQELQQLAPFGTDNPQPIFQVSDLTVAAAKTMGQQKQHLRLQLNSDHQKLTAVGFGFGDWAAPLSQSKALVDMIGTLNLNYYNQQTTLQFMLTDIHQQASAEAKPIQAVKAPKIQVFKQQQLTTGLFKRDCLYVFFKAPYLEKIKHNPVGQQKTLALFYDEAVTTAEKIIVVDQPDNFEQLNFFLSQQKAVEIIFAFFNAKPLNFQLPNRQAFSKALIYFEKHPDLQVAQAAAIAQYLQLPPAQLRFIFKVFLQLGFVKIEQGVLNIADISTKKDLTTAPIFKTVQQRLEVEQTIDSQSNESLNQQLQQRLLNVTQ</sequence>
<evidence type="ECO:0000259" key="7">
    <source>
        <dbReference type="Pfam" id="PF02272"/>
    </source>
</evidence>
<gene>
    <name evidence="10" type="primary">recJ</name>
    <name evidence="10" type="ORF">ACFQ5M_12220</name>
</gene>
<reference evidence="11" key="1">
    <citation type="journal article" date="2019" name="Int. J. Syst. Evol. Microbiol.">
        <title>The Global Catalogue of Microorganisms (GCM) 10K type strain sequencing project: providing services to taxonomists for standard genome sequencing and annotation.</title>
        <authorList>
            <consortium name="The Broad Institute Genomics Platform"/>
            <consortium name="The Broad Institute Genome Sequencing Center for Infectious Disease"/>
            <person name="Wu L."/>
            <person name="Ma J."/>
        </authorList>
    </citation>
    <scope>NUCLEOTIDE SEQUENCE [LARGE SCALE GENOMIC DNA]</scope>
    <source>
        <strain evidence="11">CCM 8896</strain>
    </source>
</reference>
<dbReference type="Proteomes" id="UP001597267">
    <property type="component" value="Unassembled WGS sequence"/>
</dbReference>
<dbReference type="SUPFAM" id="SSF64182">
    <property type="entry name" value="DHH phosphoesterases"/>
    <property type="match status" value="1"/>
</dbReference>
<comment type="caution">
    <text evidence="10">The sequence shown here is derived from an EMBL/GenBank/DDBJ whole genome shotgun (WGS) entry which is preliminary data.</text>
</comment>
<evidence type="ECO:0000259" key="8">
    <source>
        <dbReference type="Pfam" id="PF10141"/>
    </source>
</evidence>
<dbReference type="Pfam" id="PF17768">
    <property type="entry name" value="RecJ_OB"/>
    <property type="match status" value="1"/>
</dbReference>
<dbReference type="GO" id="GO:0004527">
    <property type="term" value="F:exonuclease activity"/>
    <property type="evidence" value="ECO:0007669"/>
    <property type="project" value="UniProtKB-KW"/>
</dbReference>
<dbReference type="InterPro" id="IPR018779">
    <property type="entry name" value="RecJ_C"/>
</dbReference>
<evidence type="ECO:0000313" key="11">
    <source>
        <dbReference type="Proteomes" id="UP001597267"/>
    </source>
</evidence>
<dbReference type="InterPro" id="IPR041122">
    <property type="entry name" value="RecJ_OB"/>
</dbReference>
<name>A0ABW4J937_9LACO</name>
<evidence type="ECO:0000256" key="2">
    <source>
        <dbReference type="ARBA" id="ARBA00019841"/>
    </source>
</evidence>
<dbReference type="NCBIfam" id="TIGR00644">
    <property type="entry name" value="recJ"/>
    <property type="match status" value="1"/>
</dbReference>
<dbReference type="Pfam" id="PF01368">
    <property type="entry name" value="DHH"/>
    <property type="match status" value="1"/>
</dbReference>
<feature type="domain" description="DHHA1" evidence="7">
    <location>
        <begin position="349"/>
        <end position="441"/>
    </location>
</feature>
<evidence type="ECO:0000313" key="10">
    <source>
        <dbReference type="EMBL" id="MFD1672869.1"/>
    </source>
</evidence>
<evidence type="ECO:0000256" key="4">
    <source>
        <dbReference type="ARBA" id="ARBA00022801"/>
    </source>
</evidence>
<dbReference type="InterPro" id="IPR038763">
    <property type="entry name" value="DHH_sf"/>
</dbReference>
<keyword evidence="11" id="KW-1185">Reference proteome</keyword>
<evidence type="ECO:0000259" key="6">
    <source>
        <dbReference type="Pfam" id="PF01368"/>
    </source>
</evidence>
<dbReference type="InterPro" id="IPR003156">
    <property type="entry name" value="DHHA1_dom"/>
</dbReference>
<proteinExistence type="inferred from homology"/>
<dbReference type="Pfam" id="PF10141">
    <property type="entry name" value="ssDNA-exonuc_C"/>
    <property type="match status" value="1"/>
</dbReference>
<evidence type="ECO:0000259" key="9">
    <source>
        <dbReference type="Pfam" id="PF17768"/>
    </source>
</evidence>
<dbReference type="InterPro" id="IPR004610">
    <property type="entry name" value="RecJ"/>
</dbReference>
<keyword evidence="4" id="KW-0378">Hydrolase</keyword>
<dbReference type="InterPro" id="IPR001667">
    <property type="entry name" value="DDH_dom"/>
</dbReference>
<keyword evidence="3" id="KW-0540">Nuclease</keyword>
<evidence type="ECO:0000256" key="5">
    <source>
        <dbReference type="ARBA" id="ARBA00022839"/>
    </source>
</evidence>
<feature type="domain" description="DDH" evidence="6">
    <location>
        <begin position="82"/>
        <end position="226"/>
    </location>
</feature>
<protein>
    <recommendedName>
        <fullName evidence="2">Single-stranded-DNA-specific exonuclease RecJ</fullName>
    </recommendedName>
</protein>
<dbReference type="EMBL" id="JBHTOP010000026">
    <property type="protein sequence ID" value="MFD1672869.1"/>
    <property type="molecule type" value="Genomic_DNA"/>
</dbReference>
<dbReference type="Gene3D" id="3.10.310.30">
    <property type="match status" value="1"/>
</dbReference>
<dbReference type="PANTHER" id="PTHR30255:SF2">
    <property type="entry name" value="SINGLE-STRANDED-DNA-SPECIFIC EXONUCLEASE RECJ"/>
    <property type="match status" value="1"/>
</dbReference>
<dbReference type="PANTHER" id="PTHR30255">
    <property type="entry name" value="SINGLE-STRANDED-DNA-SPECIFIC EXONUCLEASE RECJ"/>
    <property type="match status" value="1"/>
</dbReference>
<dbReference type="Gene3D" id="3.90.1640.30">
    <property type="match status" value="1"/>
</dbReference>
<feature type="domain" description="RecJ OB" evidence="9">
    <location>
        <begin position="455"/>
        <end position="562"/>
    </location>
</feature>
<accession>A0ABW4J937</accession>
<keyword evidence="5 10" id="KW-0269">Exonuclease</keyword>
<comment type="similarity">
    <text evidence="1">Belongs to the RecJ family.</text>
</comment>
<organism evidence="10 11">
    <name type="scientific">Agrilactobacillus yilanensis</name>
    <dbReference type="NCBI Taxonomy" id="2485997"/>
    <lineage>
        <taxon>Bacteria</taxon>
        <taxon>Bacillati</taxon>
        <taxon>Bacillota</taxon>
        <taxon>Bacilli</taxon>
        <taxon>Lactobacillales</taxon>
        <taxon>Lactobacillaceae</taxon>
        <taxon>Agrilactobacillus</taxon>
    </lineage>
</organism>
<dbReference type="Pfam" id="PF02272">
    <property type="entry name" value="DHHA1"/>
    <property type="match status" value="1"/>
</dbReference>
<feature type="domain" description="Single-stranded-DNA-specific exonuclease RecJ C-terminal" evidence="8">
    <location>
        <begin position="591"/>
        <end position="773"/>
    </location>
</feature>
<dbReference type="RefSeq" id="WP_164506974.1">
    <property type="nucleotide sequence ID" value="NZ_JBHTOP010000026.1"/>
</dbReference>
<evidence type="ECO:0000256" key="1">
    <source>
        <dbReference type="ARBA" id="ARBA00005915"/>
    </source>
</evidence>
<evidence type="ECO:0000256" key="3">
    <source>
        <dbReference type="ARBA" id="ARBA00022722"/>
    </source>
</evidence>
<dbReference type="InterPro" id="IPR051673">
    <property type="entry name" value="SSDNA_exonuclease_RecJ"/>
</dbReference>